<evidence type="ECO:0000256" key="1">
    <source>
        <dbReference type="ARBA" id="ARBA00009242"/>
    </source>
</evidence>
<comment type="pathway">
    <text evidence="2">Nitrogen metabolism; (S)-allantoin degradation; (S)-ureidoglycolate from allantoate (aminidohydrolase route): step 1/1.</text>
</comment>
<dbReference type="EC" id="3.5.3.4" evidence="2"/>
<proteinExistence type="inferred from homology"/>
<organism evidence="4 6">
    <name type="scientific">Cupriavidus oxalaticus</name>
    <dbReference type="NCBI Taxonomy" id="96344"/>
    <lineage>
        <taxon>Bacteria</taxon>
        <taxon>Pseudomonadati</taxon>
        <taxon>Pseudomonadota</taxon>
        <taxon>Betaproteobacteria</taxon>
        <taxon>Burkholderiales</taxon>
        <taxon>Burkholderiaceae</taxon>
        <taxon>Cupriavidus</taxon>
    </lineage>
</organism>
<comment type="caution">
    <text evidence="4">The sequence shown here is derived from an EMBL/GenBank/DDBJ whole genome shotgun (WGS) entry which is preliminary data.</text>
</comment>
<feature type="domain" description="Allantoicase" evidence="3">
    <location>
        <begin position="37"/>
        <end position="182"/>
    </location>
</feature>
<dbReference type="PANTHER" id="PTHR12045">
    <property type="entry name" value="ALLANTOICASE"/>
    <property type="match status" value="1"/>
</dbReference>
<evidence type="ECO:0000313" key="6">
    <source>
        <dbReference type="Proteomes" id="UP000256862"/>
    </source>
</evidence>
<dbReference type="Gene3D" id="2.60.120.260">
    <property type="entry name" value="Galactose-binding domain-like"/>
    <property type="match status" value="2"/>
</dbReference>
<reference evidence="4" key="2">
    <citation type="submission" date="2018-01" db="EMBL/GenBank/DDBJ databases">
        <authorList>
            <person name="Clerissi C."/>
        </authorList>
    </citation>
    <scope>NUCLEOTIDE SEQUENCE</scope>
    <source>
        <strain evidence="4">Cupriavidus oxalaticus LMG 2235</strain>
    </source>
</reference>
<dbReference type="AlphaFoldDB" id="A0A375FNK2"/>
<keyword evidence="2" id="KW-0659">Purine metabolism</keyword>
<evidence type="ECO:0000313" key="4">
    <source>
        <dbReference type="EMBL" id="SPC05133.1"/>
    </source>
</evidence>
<dbReference type="GO" id="GO:0000256">
    <property type="term" value="P:allantoin catabolic process"/>
    <property type="evidence" value="ECO:0007669"/>
    <property type="project" value="UniProtKB-UniRule"/>
</dbReference>
<dbReference type="UniPathway" id="UPA00395">
    <property type="reaction ID" value="UER00654"/>
</dbReference>
<comment type="catalytic activity">
    <reaction evidence="2">
        <text>allantoate + H2O = (S)-ureidoglycolate + urea</text>
        <dbReference type="Rhea" id="RHEA:11016"/>
        <dbReference type="ChEBI" id="CHEBI:15377"/>
        <dbReference type="ChEBI" id="CHEBI:16199"/>
        <dbReference type="ChEBI" id="CHEBI:17536"/>
        <dbReference type="ChEBI" id="CHEBI:57296"/>
        <dbReference type="EC" id="3.5.3.4"/>
    </reaction>
</comment>
<accession>A0A375FNK2</accession>
<dbReference type="SUPFAM" id="SSF49785">
    <property type="entry name" value="Galactose-binding domain-like"/>
    <property type="match status" value="2"/>
</dbReference>
<evidence type="ECO:0000256" key="2">
    <source>
        <dbReference type="HAMAP-Rule" id="MF_00813"/>
    </source>
</evidence>
<dbReference type="NCBIfam" id="TIGR02961">
    <property type="entry name" value="allantoicase"/>
    <property type="match status" value="1"/>
</dbReference>
<dbReference type="PANTHER" id="PTHR12045:SF3">
    <property type="entry name" value="INACTIVE ALLANTOICASE-RELATED"/>
    <property type="match status" value="1"/>
</dbReference>
<protein>
    <recommendedName>
        <fullName evidence="2">Probable allantoicase</fullName>
        <ecNumber evidence="2">3.5.3.4</ecNumber>
    </recommendedName>
    <alternativeName>
        <fullName evidence="2">Allantoate amidinohydrolase</fullName>
    </alternativeName>
</protein>
<evidence type="ECO:0000313" key="5">
    <source>
        <dbReference type="EMBL" id="SPC18128.1"/>
    </source>
</evidence>
<dbReference type="Proteomes" id="UP000256862">
    <property type="component" value="Plasmid CO2235_mp"/>
</dbReference>
<dbReference type="HAMAP" id="MF_00813">
    <property type="entry name" value="Allantoicase"/>
    <property type="match status" value="1"/>
</dbReference>
<evidence type="ECO:0000259" key="3">
    <source>
        <dbReference type="Pfam" id="PF03561"/>
    </source>
</evidence>
<dbReference type="Pfam" id="PF03561">
    <property type="entry name" value="Allantoicase"/>
    <property type="match status" value="2"/>
</dbReference>
<comment type="similarity">
    <text evidence="1 2">Belongs to the allantoicase family.</text>
</comment>
<dbReference type="EMBL" id="OGUS01000004">
    <property type="protein sequence ID" value="SPC05133.1"/>
    <property type="molecule type" value="Genomic_DNA"/>
</dbReference>
<sequence>MAGGSNDRTMIRQRSEPSEAFLRSERAYVDLADERLGAIVVAASDEWYAPASRMLNPKAANYYYHDDEGMRWVDGWETSRRRKAGNEWCVIKLGRPGQITAVGFDTSFYTGNYPLAASVQACAVSADNDIADAEWTELVPATELAGDSQRLVPVNANRVFTHVRLNIFPDGGMARFRVFGLVQLPQSFSAAGQRDLAALENGARVVGCSDTHFGAVRAMIAPGPSVEWGKGWETRRLRKPGHDWAVIALAAPGTLERVLVDTTYYTGNFPAAFSLQGACLEHAPDEVVLNQAMHWPELVGRSDLKGGCQNTVELGAAHRDTLVTHVRLNIYPDGGVTRLRILGAPGLMAR</sequence>
<feature type="domain" description="Allantoicase" evidence="3">
    <location>
        <begin position="202"/>
        <end position="344"/>
    </location>
</feature>
<dbReference type="InterPro" id="IPR005164">
    <property type="entry name" value="Allantoicase"/>
</dbReference>
<name>A0A375FNK2_9BURK</name>
<dbReference type="InterPro" id="IPR015908">
    <property type="entry name" value="Allantoicase_dom"/>
</dbReference>
<dbReference type="EMBL" id="OGUS01000132">
    <property type="protein sequence ID" value="SPC18128.1"/>
    <property type="molecule type" value="Genomic_DNA"/>
</dbReference>
<dbReference type="GO" id="GO:0006144">
    <property type="term" value="P:purine nucleobase metabolic process"/>
    <property type="evidence" value="ECO:0007669"/>
    <property type="project" value="UniProtKB-KW"/>
</dbReference>
<reference evidence="6" key="1">
    <citation type="submission" date="2018-01" db="EMBL/GenBank/DDBJ databases">
        <authorList>
            <person name="Gaut B.S."/>
            <person name="Morton B.R."/>
            <person name="Clegg M.T."/>
            <person name="Duvall M.R."/>
        </authorList>
    </citation>
    <scope>NUCLEOTIDE SEQUENCE [LARGE SCALE GENOMIC DNA]</scope>
</reference>
<dbReference type="GO" id="GO:0004037">
    <property type="term" value="F:allantoicase activity"/>
    <property type="evidence" value="ECO:0007669"/>
    <property type="project" value="UniProtKB-UniRule"/>
</dbReference>
<dbReference type="PIRSF" id="PIRSF016516">
    <property type="entry name" value="Allantoicase"/>
    <property type="match status" value="1"/>
</dbReference>
<dbReference type="InterPro" id="IPR008979">
    <property type="entry name" value="Galactose-bd-like_sf"/>
</dbReference>
<gene>
    <name evidence="2 4" type="primary">alc</name>
    <name evidence="5" type="ORF">CO2235_MP10347</name>
    <name evidence="4" type="ORF">CO2235_U1010087</name>
</gene>
<keyword evidence="2 4" id="KW-0378">Hydrolase</keyword>